<dbReference type="InParanoid" id="E2A531"/>
<keyword evidence="4" id="KW-1185">Reference proteome</keyword>
<dbReference type="OMA" id="NNARFDE"/>
<dbReference type="EMBL" id="GL436794">
    <property type="protein sequence ID" value="EFN71462.1"/>
    <property type="molecule type" value="Genomic_DNA"/>
</dbReference>
<accession>E2A531</accession>
<dbReference type="STRING" id="104421.E2A531"/>
<dbReference type="OrthoDB" id="7610784at2759"/>
<name>E2A531_CAMFO</name>
<reference evidence="3 4" key="1">
    <citation type="journal article" date="2010" name="Science">
        <title>Genomic comparison of the ants Camponotus floridanus and Harpegnathos saltator.</title>
        <authorList>
            <person name="Bonasio R."/>
            <person name="Zhang G."/>
            <person name="Ye C."/>
            <person name="Mutti N.S."/>
            <person name="Fang X."/>
            <person name="Qin N."/>
            <person name="Donahue G."/>
            <person name="Yang P."/>
            <person name="Li Q."/>
            <person name="Li C."/>
            <person name="Zhang P."/>
            <person name="Huang Z."/>
            <person name="Berger S.L."/>
            <person name="Reinberg D."/>
            <person name="Wang J."/>
            <person name="Liebig J."/>
        </authorList>
    </citation>
    <scope>NUCLEOTIDE SEQUENCE [LARGE SCALE GENOMIC DNA]</scope>
    <source>
        <strain evidence="4">C129</strain>
    </source>
</reference>
<feature type="compositionally biased region" description="Acidic residues" evidence="1">
    <location>
        <begin position="506"/>
        <end position="515"/>
    </location>
</feature>
<evidence type="ECO:0000313" key="3">
    <source>
        <dbReference type="EMBL" id="EFN71462.1"/>
    </source>
</evidence>
<dbReference type="Proteomes" id="UP000000311">
    <property type="component" value="Unassembled WGS sequence"/>
</dbReference>
<evidence type="ECO:0000256" key="1">
    <source>
        <dbReference type="SAM" id="MobiDB-lite"/>
    </source>
</evidence>
<feature type="compositionally biased region" description="Polar residues" evidence="1">
    <location>
        <begin position="516"/>
        <end position="534"/>
    </location>
</feature>
<feature type="compositionally biased region" description="Acidic residues" evidence="1">
    <location>
        <begin position="179"/>
        <end position="204"/>
    </location>
</feature>
<protein>
    <submittedName>
        <fullName evidence="3">Uncharacterized protein</fullName>
    </submittedName>
</protein>
<feature type="signal peptide" evidence="2">
    <location>
        <begin position="1"/>
        <end position="25"/>
    </location>
</feature>
<feature type="compositionally biased region" description="Basic and acidic residues" evidence="1">
    <location>
        <begin position="301"/>
        <end position="351"/>
    </location>
</feature>
<evidence type="ECO:0000256" key="2">
    <source>
        <dbReference type="SAM" id="SignalP"/>
    </source>
</evidence>
<dbReference type="AlphaFoldDB" id="E2A531"/>
<feature type="compositionally biased region" description="Basic and acidic residues" evidence="1">
    <location>
        <begin position="205"/>
        <end position="264"/>
    </location>
</feature>
<sequence>MKNRLYDYICIFFVLLEILRPISHAKIVDDTRRTKREISLAEISQLRGNVNNHVGERNLEREEKDNELEKDDLTYPREKRKISKRSANPDVQQSNAEKSINRIASPLSLNEASDYAEEQADEETAKQEGDTDIETNDLVRLPRDVNVEKYTDQDERSSLYDDYEAKDVAKRGVLGGPGDYEEAEEDSPEILEDPVALEENEEEMRETRESDSRVKRDHAILETPDKSESRNPAKLKEPKIAESSLKDKVSRVESSKSFNRRESAPGDPASEIKGSAGSDEVISKSSGSIESKEPANVISSSKHESNAEYGKRVEEEIQRKIDSIKKEIKRDVEAQQRIRDIEENNARFDELRDQEDEERQNSEGEPIEKRQIKRSIREIAAPFSSKRDDRKRNLNGEQHNKPQRRSSEIGRPDNLKESERLKRQFPINRDKSSGQAPSKGLLKKKREHVRQIFLVNNDRTKRRSSRSYTPPSDRTAARPEYELFTDLNSYHLTNDGMLQASSPIAAEDENNDEEQSPTAEHTNSLVALTGSSQELSPRLAREYKEAFGGLQSESGGALARFKRIKRVLDGSDAKI</sequence>
<feature type="compositionally biased region" description="Basic and acidic residues" evidence="1">
    <location>
        <begin position="140"/>
        <end position="170"/>
    </location>
</feature>
<gene>
    <name evidence="3" type="ORF">EAG_07690</name>
</gene>
<feature type="compositionally biased region" description="Polar residues" evidence="1">
    <location>
        <begin position="85"/>
        <end position="98"/>
    </location>
</feature>
<dbReference type="FunCoup" id="E2A531">
    <property type="interactions" value="817"/>
</dbReference>
<feature type="chain" id="PRO_5003156638" evidence="2">
    <location>
        <begin position="26"/>
        <end position="575"/>
    </location>
</feature>
<feature type="region of interest" description="Disordered" evidence="1">
    <location>
        <begin position="54"/>
        <end position="480"/>
    </location>
</feature>
<organism evidence="4">
    <name type="scientific">Camponotus floridanus</name>
    <name type="common">Florida carpenter ant</name>
    <dbReference type="NCBI Taxonomy" id="104421"/>
    <lineage>
        <taxon>Eukaryota</taxon>
        <taxon>Metazoa</taxon>
        <taxon>Ecdysozoa</taxon>
        <taxon>Arthropoda</taxon>
        <taxon>Hexapoda</taxon>
        <taxon>Insecta</taxon>
        <taxon>Pterygota</taxon>
        <taxon>Neoptera</taxon>
        <taxon>Endopterygota</taxon>
        <taxon>Hymenoptera</taxon>
        <taxon>Apocrita</taxon>
        <taxon>Aculeata</taxon>
        <taxon>Formicoidea</taxon>
        <taxon>Formicidae</taxon>
        <taxon>Formicinae</taxon>
        <taxon>Camponotus</taxon>
    </lineage>
</organism>
<feature type="compositionally biased region" description="Basic and acidic residues" evidence="1">
    <location>
        <begin position="359"/>
        <end position="370"/>
    </location>
</feature>
<keyword evidence="2" id="KW-0732">Signal</keyword>
<evidence type="ECO:0000313" key="4">
    <source>
        <dbReference type="Proteomes" id="UP000000311"/>
    </source>
</evidence>
<feature type="compositionally biased region" description="Basic and acidic residues" evidence="1">
    <location>
        <begin position="54"/>
        <end position="64"/>
    </location>
</feature>
<feature type="region of interest" description="Disordered" evidence="1">
    <location>
        <begin position="498"/>
        <end position="534"/>
    </location>
</feature>
<feature type="compositionally biased region" description="Basic and acidic residues" evidence="1">
    <location>
        <begin position="385"/>
        <end position="432"/>
    </location>
</feature>
<proteinExistence type="predicted"/>